<accession>A0A9D2JFT4</accession>
<gene>
    <name evidence="2" type="ORF">H9810_04590</name>
</gene>
<protein>
    <recommendedName>
        <fullName evidence="4">Lipoprotein</fullName>
    </recommendedName>
</protein>
<dbReference type="AlphaFoldDB" id="A0A9D2JFT4"/>
<dbReference type="Proteomes" id="UP000824031">
    <property type="component" value="Unassembled WGS sequence"/>
</dbReference>
<reference evidence="2" key="1">
    <citation type="journal article" date="2021" name="PeerJ">
        <title>Extensive microbial diversity within the chicken gut microbiome revealed by metagenomics and culture.</title>
        <authorList>
            <person name="Gilroy R."/>
            <person name="Ravi A."/>
            <person name="Getino M."/>
            <person name="Pursley I."/>
            <person name="Horton D.L."/>
            <person name="Alikhan N.F."/>
            <person name="Baker D."/>
            <person name="Gharbi K."/>
            <person name="Hall N."/>
            <person name="Watson M."/>
            <person name="Adriaenssens E.M."/>
            <person name="Foster-Nyarko E."/>
            <person name="Jarju S."/>
            <person name="Secka A."/>
            <person name="Antonio M."/>
            <person name="Oren A."/>
            <person name="Chaudhuri R.R."/>
            <person name="La Ragione R."/>
            <person name="Hildebrand F."/>
            <person name="Pallen M.J."/>
        </authorList>
    </citation>
    <scope>NUCLEOTIDE SEQUENCE</scope>
    <source>
        <strain evidence="2">3436</strain>
    </source>
</reference>
<sequence>MKRLFCLALALCLAVVLTACGQAPSNASPDNALTELFRQEGVTWAGCTGETAAAFDLEDGQLTIVAVTCDVQADGSESYGRRQQRTGAAWDDQVLCTLYRDSELPGLIFAWQVAEETSGETCLDLTLRYDPGNGTFPLKEGQTLRLYPMQFPDADKTAESKSDGLRSGTADQQAFIRLAELYL</sequence>
<keyword evidence="1" id="KW-0732">Signal</keyword>
<organism evidence="2 3">
    <name type="scientific">Candidatus Gemmiger excrementavium</name>
    <dbReference type="NCBI Taxonomy" id="2838608"/>
    <lineage>
        <taxon>Bacteria</taxon>
        <taxon>Bacillati</taxon>
        <taxon>Bacillota</taxon>
        <taxon>Clostridia</taxon>
        <taxon>Eubacteriales</taxon>
        <taxon>Gemmiger</taxon>
    </lineage>
</organism>
<evidence type="ECO:0008006" key="4">
    <source>
        <dbReference type="Google" id="ProtNLM"/>
    </source>
</evidence>
<name>A0A9D2JFT4_9FIRM</name>
<proteinExistence type="predicted"/>
<evidence type="ECO:0000313" key="2">
    <source>
        <dbReference type="EMBL" id="HIZ47978.1"/>
    </source>
</evidence>
<evidence type="ECO:0000313" key="3">
    <source>
        <dbReference type="Proteomes" id="UP000824031"/>
    </source>
</evidence>
<reference evidence="2" key="2">
    <citation type="submission" date="2021-04" db="EMBL/GenBank/DDBJ databases">
        <authorList>
            <person name="Gilroy R."/>
        </authorList>
    </citation>
    <scope>NUCLEOTIDE SEQUENCE</scope>
    <source>
        <strain evidence="2">3436</strain>
    </source>
</reference>
<feature type="chain" id="PRO_5039622419" description="Lipoprotein" evidence="1">
    <location>
        <begin position="22"/>
        <end position="183"/>
    </location>
</feature>
<dbReference type="PROSITE" id="PS51257">
    <property type="entry name" value="PROKAR_LIPOPROTEIN"/>
    <property type="match status" value="1"/>
</dbReference>
<comment type="caution">
    <text evidence="2">The sequence shown here is derived from an EMBL/GenBank/DDBJ whole genome shotgun (WGS) entry which is preliminary data.</text>
</comment>
<feature type="signal peptide" evidence="1">
    <location>
        <begin position="1"/>
        <end position="21"/>
    </location>
</feature>
<evidence type="ECO:0000256" key="1">
    <source>
        <dbReference type="SAM" id="SignalP"/>
    </source>
</evidence>
<dbReference type="EMBL" id="DXBO01000063">
    <property type="protein sequence ID" value="HIZ47978.1"/>
    <property type="molecule type" value="Genomic_DNA"/>
</dbReference>